<name>A0AAE0B2V8_9ROSI</name>
<comment type="similarity">
    <text evidence="6">Belongs to the SOFL plant protein family.</text>
</comment>
<evidence type="ECO:0000256" key="7">
    <source>
        <dbReference type="SAM" id="MobiDB-lite"/>
    </source>
</evidence>
<dbReference type="PANTHER" id="PTHR33347:SF34">
    <property type="entry name" value="PROTEIN SOB FIVE-LIKE 6"/>
    <property type="match status" value="1"/>
</dbReference>
<dbReference type="PANTHER" id="PTHR33347">
    <property type="entry name" value="OSJNBA0091C07.3 PROTEIN"/>
    <property type="match status" value="1"/>
</dbReference>
<sequence>MNLSTSQCNSSWSESGWTLYLDQSSLSKNQCYSIRGIVNEEEARVRNYEKVEEEEEEDLSMVSYASSGPCHYCEHEENCFDENACFSSPPSASELAKRSKKKKKIKEDDRNQPSTLTIIVSCRAYTESCFVGPCLGRLHPEQNQIKEDENANKKPRLGLS</sequence>
<evidence type="ECO:0000256" key="6">
    <source>
        <dbReference type="ARBA" id="ARBA00024199"/>
    </source>
</evidence>
<feature type="region of interest" description="Disordered" evidence="7">
    <location>
        <begin position="141"/>
        <end position="160"/>
    </location>
</feature>
<evidence type="ECO:0000313" key="8">
    <source>
        <dbReference type="EMBL" id="KAK3228154.1"/>
    </source>
</evidence>
<evidence type="ECO:0000256" key="3">
    <source>
        <dbReference type="ARBA" id="ARBA00022712"/>
    </source>
</evidence>
<keyword evidence="2" id="KW-0963">Cytoplasm</keyword>
<evidence type="ECO:0000313" key="9">
    <source>
        <dbReference type="Proteomes" id="UP001281410"/>
    </source>
</evidence>
<protein>
    <submittedName>
        <fullName evidence="8">Uncharacterized protein</fullName>
    </submittedName>
</protein>
<dbReference type="AlphaFoldDB" id="A0AAE0B2V8"/>
<dbReference type="GO" id="GO:0009736">
    <property type="term" value="P:cytokinin-activated signaling pathway"/>
    <property type="evidence" value="ECO:0007669"/>
    <property type="project" value="UniProtKB-KW"/>
</dbReference>
<dbReference type="Proteomes" id="UP001281410">
    <property type="component" value="Unassembled WGS sequence"/>
</dbReference>
<keyword evidence="5" id="KW-0539">Nucleus</keyword>
<evidence type="ECO:0000256" key="5">
    <source>
        <dbReference type="ARBA" id="ARBA00023242"/>
    </source>
</evidence>
<dbReference type="GO" id="GO:0005737">
    <property type="term" value="C:cytoplasm"/>
    <property type="evidence" value="ECO:0007669"/>
    <property type="project" value="UniProtKB-SubCell"/>
</dbReference>
<feature type="compositionally biased region" description="Basic and acidic residues" evidence="7">
    <location>
        <begin position="141"/>
        <end position="152"/>
    </location>
</feature>
<dbReference type="EMBL" id="JANJYJ010000002">
    <property type="protein sequence ID" value="KAK3228154.1"/>
    <property type="molecule type" value="Genomic_DNA"/>
</dbReference>
<dbReference type="GO" id="GO:0009691">
    <property type="term" value="P:cytokinin biosynthetic process"/>
    <property type="evidence" value="ECO:0007669"/>
    <property type="project" value="UniProtKB-KW"/>
</dbReference>
<accession>A0AAE0B2V8</accession>
<evidence type="ECO:0000256" key="4">
    <source>
        <dbReference type="ARBA" id="ARBA00022864"/>
    </source>
</evidence>
<keyword evidence="9" id="KW-1185">Reference proteome</keyword>
<gene>
    <name evidence="8" type="ORF">Dsin_008016</name>
</gene>
<evidence type="ECO:0000256" key="1">
    <source>
        <dbReference type="ARBA" id="ARBA00004496"/>
    </source>
</evidence>
<comment type="subcellular location">
    <subcellularLocation>
        <location evidence="1">Cytoplasm</location>
    </subcellularLocation>
</comment>
<evidence type="ECO:0000256" key="2">
    <source>
        <dbReference type="ARBA" id="ARBA00022490"/>
    </source>
</evidence>
<keyword evidence="3" id="KW-0203">Cytokinin biosynthesis</keyword>
<comment type="caution">
    <text evidence="8">The sequence shown here is derived from an EMBL/GenBank/DDBJ whole genome shotgun (WGS) entry which is preliminary data.</text>
</comment>
<keyword evidence="4" id="KW-0932">Cytokinin signaling pathway</keyword>
<proteinExistence type="inferred from homology"/>
<organism evidence="8 9">
    <name type="scientific">Dipteronia sinensis</name>
    <dbReference type="NCBI Taxonomy" id="43782"/>
    <lineage>
        <taxon>Eukaryota</taxon>
        <taxon>Viridiplantae</taxon>
        <taxon>Streptophyta</taxon>
        <taxon>Embryophyta</taxon>
        <taxon>Tracheophyta</taxon>
        <taxon>Spermatophyta</taxon>
        <taxon>Magnoliopsida</taxon>
        <taxon>eudicotyledons</taxon>
        <taxon>Gunneridae</taxon>
        <taxon>Pentapetalae</taxon>
        <taxon>rosids</taxon>
        <taxon>malvids</taxon>
        <taxon>Sapindales</taxon>
        <taxon>Sapindaceae</taxon>
        <taxon>Hippocastanoideae</taxon>
        <taxon>Acereae</taxon>
        <taxon>Dipteronia</taxon>
    </lineage>
</organism>
<reference evidence="8" key="1">
    <citation type="journal article" date="2023" name="Plant J.">
        <title>Genome sequences and population genomics provide insights into the demographic history, inbreeding, and mutation load of two 'living fossil' tree species of Dipteronia.</title>
        <authorList>
            <person name="Feng Y."/>
            <person name="Comes H.P."/>
            <person name="Chen J."/>
            <person name="Zhu S."/>
            <person name="Lu R."/>
            <person name="Zhang X."/>
            <person name="Li P."/>
            <person name="Qiu J."/>
            <person name="Olsen K.M."/>
            <person name="Qiu Y."/>
        </authorList>
    </citation>
    <scope>NUCLEOTIDE SEQUENCE</scope>
    <source>
        <strain evidence="8">NBL</strain>
    </source>
</reference>
<dbReference type="InterPro" id="IPR044670">
    <property type="entry name" value="SOFL"/>
</dbReference>